<dbReference type="GO" id="GO:0005886">
    <property type="term" value="C:plasma membrane"/>
    <property type="evidence" value="ECO:0007669"/>
    <property type="project" value="UniProtKB-SubCell"/>
</dbReference>
<dbReference type="InterPro" id="IPR002781">
    <property type="entry name" value="TM_pro_TauE-like"/>
</dbReference>
<comment type="similarity">
    <text evidence="2 6">Belongs to the 4-toluene sulfonate uptake permease (TSUP) (TC 2.A.102) family.</text>
</comment>
<keyword evidence="4 6" id="KW-1133">Transmembrane helix</keyword>
<name>A0A0P9D6H2_9CHLR</name>
<comment type="caution">
    <text evidence="7">The sequence shown here is derived from an EMBL/GenBank/DDBJ whole genome shotgun (WGS) entry which is preliminary data.</text>
</comment>
<evidence type="ECO:0000256" key="4">
    <source>
        <dbReference type="ARBA" id="ARBA00022989"/>
    </source>
</evidence>
<dbReference type="Pfam" id="PF01925">
    <property type="entry name" value="TauE"/>
    <property type="match status" value="1"/>
</dbReference>
<evidence type="ECO:0000256" key="3">
    <source>
        <dbReference type="ARBA" id="ARBA00022692"/>
    </source>
</evidence>
<reference evidence="7 8" key="1">
    <citation type="submission" date="2015-09" db="EMBL/GenBank/DDBJ databases">
        <title>Draft genome sequence of Kouleothrix aurantiaca JCM 19913.</title>
        <authorList>
            <person name="Hemp J."/>
        </authorList>
    </citation>
    <scope>NUCLEOTIDE SEQUENCE [LARGE SCALE GENOMIC DNA]</scope>
    <source>
        <strain evidence="7 8">COM-B</strain>
    </source>
</reference>
<proteinExistence type="inferred from homology"/>
<feature type="non-terminal residue" evidence="7">
    <location>
        <position position="91"/>
    </location>
</feature>
<gene>
    <name evidence="7" type="ORF">SE17_39125</name>
</gene>
<keyword evidence="8" id="KW-1185">Reference proteome</keyword>
<evidence type="ECO:0000256" key="5">
    <source>
        <dbReference type="ARBA" id="ARBA00023136"/>
    </source>
</evidence>
<keyword evidence="3 6" id="KW-0812">Transmembrane</keyword>
<keyword evidence="5 6" id="KW-0472">Membrane</keyword>
<feature type="transmembrane region" description="Helical" evidence="6">
    <location>
        <begin position="42"/>
        <end position="62"/>
    </location>
</feature>
<keyword evidence="6" id="KW-1003">Cell membrane</keyword>
<dbReference type="InterPro" id="IPR051598">
    <property type="entry name" value="TSUP/Inactive_protease-like"/>
</dbReference>
<evidence type="ECO:0000313" key="8">
    <source>
        <dbReference type="Proteomes" id="UP000050509"/>
    </source>
</evidence>
<evidence type="ECO:0000256" key="1">
    <source>
        <dbReference type="ARBA" id="ARBA00004141"/>
    </source>
</evidence>
<organism evidence="7 8">
    <name type="scientific">Kouleothrix aurantiaca</name>
    <dbReference type="NCBI Taxonomy" id="186479"/>
    <lineage>
        <taxon>Bacteria</taxon>
        <taxon>Bacillati</taxon>
        <taxon>Chloroflexota</taxon>
        <taxon>Chloroflexia</taxon>
        <taxon>Chloroflexales</taxon>
        <taxon>Roseiflexineae</taxon>
        <taxon>Roseiflexaceae</taxon>
        <taxon>Kouleothrix</taxon>
    </lineage>
</organism>
<accession>A0A0P9D6H2</accession>
<protein>
    <recommendedName>
        <fullName evidence="6">Probable membrane transporter protein</fullName>
    </recommendedName>
</protein>
<comment type="subcellular location">
    <subcellularLocation>
        <location evidence="6">Cell membrane</location>
        <topology evidence="6">Multi-pass membrane protein</topology>
    </subcellularLocation>
    <subcellularLocation>
        <location evidence="1">Membrane</location>
        <topology evidence="1">Multi-pass membrane protein</topology>
    </subcellularLocation>
</comment>
<dbReference type="AlphaFoldDB" id="A0A0P9D6H2"/>
<dbReference type="EMBL" id="LJCR01002816">
    <property type="protein sequence ID" value="KPV48243.1"/>
    <property type="molecule type" value="Genomic_DNA"/>
</dbReference>
<dbReference type="PANTHER" id="PTHR43701">
    <property type="entry name" value="MEMBRANE TRANSPORTER PROTEIN MJ0441-RELATED"/>
    <property type="match status" value="1"/>
</dbReference>
<evidence type="ECO:0000256" key="2">
    <source>
        <dbReference type="ARBA" id="ARBA00009142"/>
    </source>
</evidence>
<dbReference type="Proteomes" id="UP000050509">
    <property type="component" value="Unassembled WGS sequence"/>
</dbReference>
<evidence type="ECO:0000256" key="6">
    <source>
        <dbReference type="RuleBase" id="RU363041"/>
    </source>
</evidence>
<dbReference type="PANTHER" id="PTHR43701:SF2">
    <property type="entry name" value="MEMBRANE TRANSPORTER PROTEIN YJNA-RELATED"/>
    <property type="match status" value="1"/>
</dbReference>
<sequence>MLSLLLAALIGALIGLSLGMLGGGGSILTVPALVYLLGQNPHGAVASSLVIVGANAVLGATLHLRAGHVRLRSALLFGAAGMLAACAGARL</sequence>
<evidence type="ECO:0000313" key="7">
    <source>
        <dbReference type="EMBL" id="KPV48243.1"/>
    </source>
</evidence>